<evidence type="ECO:0000313" key="2">
    <source>
        <dbReference type="EMBL" id="MCI80662.1"/>
    </source>
</evidence>
<organism evidence="2 3">
    <name type="scientific">Trifolium medium</name>
    <dbReference type="NCBI Taxonomy" id="97028"/>
    <lineage>
        <taxon>Eukaryota</taxon>
        <taxon>Viridiplantae</taxon>
        <taxon>Streptophyta</taxon>
        <taxon>Embryophyta</taxon>
        <taxon>Tracheophyta</taxon>
        <taxon>Spermatophyta</taxon>
        <taxon>Magnoliopsida</taxon>
        <taxon>eudicotyledons</taxon>
        <taxon>Gunneridae</taxon>
        <taxon>Pentapetalae</taxon>
        <taxon>rosids</taxon>
        <taxon>fabids</taxon>
        <taxon>Fabales</taxon>
        <taxon>Fabaceae</taxon>
        <taxon>Papilionoideae</taxon>
        <taxon>50 kb inversion clade</taxon>
        <taxon>NPAAA clade</taxon>
        <taxon>Hologalegina</taxon>
        <taxon>IRL clade</taxon>
        <taxon>Trifolieae</taxon>
        <taxon>Trifolium</taxon>
    </lineage>
</organism>
<protein>
    <submittedName>
        <fullName evidence="2">Uncharacterized protein</fullName>
    </submittedName>
</protein>
<feature type="region of interest" description="Disordered" evidence="1">
    <location>
        <begin position="26"/>
        <end position="47"/>
    </location>
</feature>
<sequence length="47" mass="5161">MIASGERICRLSRKARNGLCKTKLTKNPLRKVQGDEMSTSEPTGVKA</sequence>
<proteinExistence type="predicted"/>
<accession>A0A392UZT2</accession>
<reference evidence="2 3" key="1">
    <citation type="journal article" date="2018" name="Front. Plant Sci.">
        <title>Red Clover (Trifolium pratense) and Zigzag Clover (T. medium) - A Picture of Genomic Similarities and Differences.</title>
        <authorList>
            <person name="Dluhosova J."/>
            <person name="Istvanek J."/>
            <person name="Nedelnik J."/>
            <person name="Repkova J."/>
        </authorList>
    </citation>
    <scope>NUCLEOTIDE SEQUENCE [LARGE SCALE GENOMIC DNA]</scope>
    <source>
        <strain evidence="3">cv. 10/8</strain>
        <tissue evidence="2">Leaf</tissue>
    </source>
</reference>
<keyword evidence="3" id="KW-1185">Reference proteome</keyword>
<evidence type="ECO:0000313" key="3">
    <source>
        <dbReference type="Proteomes" id="UP000265520"/>
    </source>
</evidence>
<evidence type="ECO:0000256" key="1">
    <source>
        <dbReference type="SAM" id="MobiDB-lite"/>
    </source>
</evidence>
<comment type="caution">
    <text evidence="2">The sequence shown here is derived from an EMBL/GenBank/DDBJ whole genome shotgun (WGS) entry which is preliminary data.</text>
</comment>
<name>A0A392UZT2_9FABA</name>
<dbReference type="AlphaFoldDB" id="A0A392UZT2"/>
<dbReference type="Proteomes" id="UP000265520">
    <property type="component" value="Unassembled WGS sequence"/>
</dbReference>
<dbReference type="EMBL" id="LXQA011000551">
    <property type="protein sequence ID" value="MCI80662.1"/>
    <property type="molecule type" value="Genomic_DNA"/>
</dbReference>
<feature type="non-terminal residue" evidence="2">
    <location>
        <position position="47"/>
    </location>
</feature>
<feature type="compositionally biased region" description="Polar residues" evidence="1">
    <location>
        <begin position="36"/>
        <end position="47"/>
    </location>
</feature>